<protein>
    <submittedName>
        <fullName evidence="1">Uncharacterized protein</fullName>
    </submittedName>
</protein>
<dbReference type="OrthoDB" id="1073963at2"/>
<proteinExistence type="predicted"/>
<reference evidence="2" key="1">
    <citation type="submission" date="2016-01" db="EMBL/GenBank/DDBJ databases">
        <authorList>
            <person name="Mitreva M."/>
            <person name="Pepin K.H."/>
            <person name="Mihindukulasuriya K.A."/>
            <person name="Fulton R."/>
            <person name="Fronick C."/>
            <person name="O'Laughlin M."/>
            <person name="Miner T."/>
            <person name="Herter B."/>
            <person name="Rosa B.A."/>
            <person name="Cordes M."/>
            <person name="Tomlinson C."/>
            <person name="Wollam A."/>
            <person name="Palsikar V.B."/>
            <person name="Mardis E.R."/>
            <person name="Wilson R.K."/>
        </authorList>
    </citation>
    <scope>NUCLEOTIDE SEQUENCE [LARGE SCALE GENOMIC DNA]</scope>
    <source>
        <strain evidence="2">MJR7716</strain>
    </source>
</reference>
<sequence length="48" mass="5662">MPKKSLQAMNFPLKVASNVEITNIFCLQPYLYRFNSFKQYMVNSLSKK</sequence>
<evidence type="ECO:0000313" key="2">
    <source>
        <dbReference type="Proteomes" id="UP000070533"/>
    </source>
</evidence>
<gene>
    <name evidence="1" type="ORF">HMPREF3226_00963</name>
</gene>
<accession>A0A133QDC5</accession>
<comment type="caution">
    <text evidence="1">The sequence shown here is derived from an EMBL/GenBank/DDBJ whole genome shotgun (WGS) entry which is preliminary data.</text>
</comment>
<keyword evidence="2" id="KW-1185">Reference proteome</keyword>
<dbReference type="Proteomes" id="UP000070533">
    <property type="component" value="Unassembled WGS sequence"/>
</dbReference>
<dbReference type="AlphaFoldDB" id="A0A133QDC5"/>
<dbReference type="EMBL" id="LRQG01000057">
    <property type="protein sequence ID" value="KXA40848.1"/>
    <property type="molecule type" value="Genomic_DNA"/>
</dbReference>
<evidence type="ECO:0000313" key="1">
    <source>
        <dbReference type="EMBL" id="KXA40848.1"/>
    </source>
</evidence>
<name>A0A133QDC5_9BACT</name>
<organism evidence="1 2">
    <name type="scientific">Prevotella corporis</name>
    <dbReference type="NCBI Taxonomy" id="28128"/>
    <lineage>
        <taxon>Bacteria</taxon>
        <taxon>Pseudomonadati</taxon>
        <taxon>Bacteroidota</taxon>
        <taxon>Bacteroidia</taxon>
        <taxon>Bacteroidales</taxon>
        <taxon>Prevotellaceae</taxon>
        <taxon>Prevotella</taxon>
    </lineage>
</organism>
<dbReference type="PATRIC" id="fig|28128.5.peg.971"/>